<feature type="domain" description="GB1/RHD3-type G" evidence="9">
    <location>
        <begin position="10"/>
        <end position="232"/>
    </location>
</feature>
<keyword evidence="7" id="KW-0472">Membrane</keyword>
<dbReference type="GO" id="GO:0005783">
    <property type="term" value="C:endoplasmic reticulum"/>
    <property type="evidence" value="ECO:0007669"/>
    <property type="project" value="TreeGrafter"/>
</dbReference>
<evidence type="ECO:0000256" key="5">
    <source>
        <dbReference type="ARBA" id="ARBA00022989"/>
    </source>
</evidence>
<evidence type="ECO:0000256" key="3">
    <source>
        <dbReference type="ARBA" id="ARBA00022801"/>
    </source>
</evidence>
<sequence length="567" mass="64237">MIKWGLNNLGYDYEIAAIIGPQSSGKSTILNNAFGTNFAVMDPRERGRTTNGIWLSRDKTHNLLIMDVEGSDSGSRLDDQSFERKAAMFALACSRLLIVNMLEDQVGLYNGGNLGLLRIVFEEHIAMYGKLDKRQVERVYHRPKFLFLIQRLSGRTPLASLSRTVISGLDTVWDSIEKPEEIQDQRLQEYFTFHFESLPDFLHASEQYNSEVNSLRKRFVDKQSSDYLLKDADPNAISADGLDLYMQTIWGALRTNENLNLPGQHELLAQAMCERILTSLLEKYRPKFDAQSAILNEGKVIDDLGSLLRGWKSEILVLYDEEARRYLQSANTEKRYTLVDSCHSEAYKLFTSQLRNLRNSILASFDVVLEDAASKEDSEFDAITSEAKNRHEDAFALVATTTAIEDANWDWQDAFKELNSDLSHRIRASNKERKATEPLTASKDEWVESDKLIASKATLYRDGMLVVEVKVDNYDPFHGLRGRVLIVVRDKDGNAIGVTNELRSSTACGTFDPFCSSDRSDWFTLRFPRSVGRRAAVMDIYQRDGGSLGNVLKKFLEVAKIVVAVRA</sequence>
<keyword evidence="5" id="KW-1133">Transmembrane helix</keyword>
<dbReference type="PANTHER" id="PTHR45923">
    <property type="entry name" value="PROTEIN SEY1"/>
    <property type="match status" value="1"/>
</dbReference>
<dbReference type="OrthoDB" id="1597724at2759"/>
<dbReference type="STRING" id="685588.A0A067ST15"/>
<accession>A0A067ST15</accession>
<evidence type="ECO:0000256" key="8">
    <source>
        <dbReference type="PROSITE-ProRule" id="PRU01052"/>
    </source>
</evidence>
<keyword evidence="1" id="KW-0812">Transmembrane</keyword>
<dbReference type="Pfam" id="PF20428">
    <property type="entry name" value="Sey1_3HB"/>
    <property type="match status" value="1"/>
</dbReference>
<name>A0A067ST15_GALM3</name>
<dbReference type="HOGENOM" id="CLU_480618_0_0_1"/>
<keyword evidence="2" id="KW-0547">Nucleotide-binding</keyword>
<comment type="similarity">
    <text evidence="8">Belongs to the TRAFAC class dynamin-like GTPase superfamily. GB1/RHD3 GTPase family.</text>
</comment>
<evidence type="ECO:0000256" key="1">
    <source>
        <dbReference type="ARBA" id="ARBA00022692"/>
    </source>
</evidence>
<dbReference type="InterPro" id="IPR030386">
    <property type="entry name" value="G_GB1_RHD3_dom"/>
</dbReference>
<evidence type="ECO:0000256" key="4">
    <source>
        <dbReference type="ARBA" id="ARBA00022824"/>
    </source>
</evidence>
<evidence type="ECO:0000256" key="6">
    <source>
        <dbReference type="ARBA" id="ARBA00023134"/>
    </source>
</evidence>
<evidence type="ECO:0000313" key="10">
    <source>
        <dbReference type="EMBL" id="KDR70834.1"/>
    </source>
</evidence>
<dbReference type="InterPro" id="IPR008803">
    <property type="entry name" value="RHD3/Sey1"/>
</dbReference>
<dbReference type="InterPro" id="IPR027417">
    <property type="entry name" value="P-loop_NTPase"/>
</dbReference>
<dbReference type="GO" id="GO:0016320">
    <property type="term" value="P:endoplasmic reticulum membrane fusion"/>
    <property type="evidence" value="ECO:0007669"/>
    <property type="project" value="TreeGrafter"/>
</dbReference>
<organism evidence="10 11">
    <name type="scientific">Galerina marginata (strain CBS 339.88)</name>
    <dbReference type="NCBI Taxonomy" id="685588"/>
    <lineage>
        <taxon>Eukaryota</taxon>
        <taxon>Fungi</taxon>
        <taxon>Dikarya</taxon>
        <taxon>Basidiomycota</taxon>
        <taxon>Agaricomycotina</taxon>
        <taxon>Agaricomycetes</taxon>
        <taxon>Agaricomycetidae</taxon>
        <taxon>Agaricales</taxon>
        <taxon>Agaricineae</taxon>
        <taxon>Strophariaceae</taxon>
        <taxon>Galerina</taxon>
    </lineage>
</organism>
<reference evidence="11" key="1">
    <citation type="journal article" date="2014" name="Proc. Natl. Acad. Sci. U.S.A.">
        <title>Extensive sampling of basidiomycete genomes demonstrates inadequacy of the white-rot/brown-rot paradigm for wood decay fungi.</title>
        <authorList>
            <person name="Riley R."/>
            <person name="Salamov A.A."/>
            <person name="Brown D.W."/>
            <person name="Nagy L.G."/>
            <person name="Floudas D."/>
            <person name="Held B.W."/>
            <person name="Levasseur A."/>
            <person name="Lombard V."/>
            <person name="Morin E."/>
            <person name="Otillar R."/>
            <person name="Lindquist E.A."/>
            <person name="Sun H."/>
            <person name="LaButti K.M."/>
            <person name="Schmutz J."/>
            <person name="Jabbour D."/>
            <person name="Luo H."/>
            <person name="Baker S.E."/>
            <person name="Pisabarro A.G."/>
            <person name="Walton J.D."/>
            <person name="Blanchette R.A."/>
            <person name="Henrissat B."/>
            <person name="Martin F."/>
            <person name="Cullen D."/>
            <person name="Hibbett D.S."/>
            <person name="Grigoriev I.V."/>
        </authorList>
    </citation>
    <scope>NUCLEOTIDE SEQUENCE [LARGE SCALE GENOMIC DNA]</scope>
    <source>
        <strain evidence="11">CBS 339.88</strain>
    </source>
</reference>
<evidence type="ECO:0000256" key="2">
    <source>
        <dbReference type="ARBA" id="ARBA00022741"/>
    </source>
</evidence>
<dbReference type="GO" id="GO:0003924">
    <property type="term" value="F:GTPase activity"/>
    <property type="evidence" value="ECO:0007669"/>
    <property type="project" value="TreeGrafter"/>
</dbReference>
<evidence type="ECO:0000256" key="7">
    <source>
        <dbReference type="ARBA" id="ARBA00023136"/>
    </source>
</evidence>
<dbReference type="AlphaFoldDB" id="A0A067ST15"/>
<dbReference type="PANTHER" id="PTHR45923:SF2">
    <property type="entry name" value="PROTEIN SEY1"/>
    <property type="match status" value="1"/>
</dbReference>
<evidence type="ECO:0000259" key="9">
    <source>
        <dbReference type="PROSITE" id="PS51715"/>
    </source>
</evidence>
<keyword evidence="4" id="KW-0256">Endoplasmic reticulum</keyword>
<dbReference type="Pfam" id="PF05879">
    <property type="entry name" value="RHD3_GTPase"/>
    <property type="match status" value="1"/>
</dbReference>
<dbReference type="EMBL" id="KL142395">
    <property type="protein sequence ID" value="KDR70834.1"/>
    <property type="molecule type" value="Genomic_DNA"/>
</dbReference>
<keyword evidence="3" id="KW-0378">Hydrolase</keyword>
<dbReference type="InterPro" id="IPR046758">
    <property type="entry name" value="Sey1/RHD3-like_3HB"/>
</dbReference>
<protein>
    <recommendedName>
        <fullName evidence="9">GB1/RHD3-type G domain-containing protein</fullName>
    </recommendedName>
</protein>
<keyword evidence="6" id="KW-0342">GTP-binding</keyword>
<keyword evidence="11" id="KW-1185">Reference proteome</keyword>
<proteinExistence type="inferred from homology"/>
<gene>
    <name evidence="10" type="ORF">GALMADRAFT_75720</name>
</gene>
<dbReference type="PROSITE" id="PS51715">
    <property type="entry name" value="G_GB1_RHD3"/>
    <property type="match status" value="1"/>
</dbReference>
<dbReference type="SUPFAM" id="SSF52540">
    <property type="entry name" value="P-loop containing nucleoside triphosphate hydrolases"/>
    <property type="match status" value="1"/>
</dbReference>
<dbReference type="Gene3D" id="3.40.50.300">
    <property type="entry name" value="P-loop containing nucleotide triphosphate hydrolases"/>
    <property type="match status" value="1"/>
</dbReference>
<dbReference type="Proteomes" id="UP000027222">
    <property type="component" value="Unassembled WGS sequence"/>
</dbReference>
<evidence type="ECO:0000313" key="11">
    <source>
        <dbReference type="Proteomes" id="UP000027222"/>
    </source>
</evidence>
<dbReference type="GO" id="GO:0005525">
    <property type="term" value="F:GTP binding"/>
    <property type="evidence" value="ECO:0007669"/>
    <property type="project" value="UniProtKB-KW"/>
</dbReference>